<proteinExistence type="predicted"/>
<name>A0A8S5RNU4_9VIRU</name>
<sequence length="86" mass="10041">MRAKTINQISAQLERIHEAAYWLYIRPMYGNPNKGWSIQEKARQIADRYYLNIWNELGAVCHSDDENICKQIHPSPPQSTQNKSNP</sequence>
<protein>
    <submittedName>
        <fullName evidence="1">Uncharacterized protein</fullName>
    </submittedName>
</protein>
<reference evidence="1" key="1">
    <citation type="journal article" date="2021" name="Proc. Natl. Acad. Sci. U.S.A.">
        <title>A Catalog of Tens of Thousands of Viruses from Human Metagenomes Reveals Hidden Associations with Chronic Diseases.</title>
        <authorList>
            <person name="Tisza M.J."/>
            <person name="Buck C.B."/>
        </authorList>
    </citation>
    <scope>NUCLEOTIDE SEQUENCE</scope>
    <source>
        <strain evidence="1">CtoYX9</strain>
    </source>
</reference>
<evidence type="ECO:0000313" key="1">
    <source>
        <dbReference type="EMBL" id="DAE32974.1"/>
    </source>
</evidence>
<organism evidence="1">
    <name type="scientific">virus sp. ctoYX9</name>
    <dbReference type="NCBI Taxonomy" id="2825822"/>
    <lineage>
        <taxon>Viruses</taxon>
    </lineage>
</organism>
<dbReference type="EMBL" id="BK059131">
    <property type="protein sequence ID" value="DAE32974.1"/>
    <property type="molecule type" value="Genomic_DNA"/>
</dbReference>
<accession>A0A8S5RNU4</accession>